<name>A0A4Q5LWB7_9BACT</name>
<dbReference type="Proteomes" id="UP000293162">
    <property type="component" value="Unassembled WGS sequence"/>
</dbReference>
<gene>
    <name evidence="1" type="ORF">EWM59_19795</name>
</gene>
<reference evidence="1 2" key="1">
    <citation type="submission" date="2019-02" db="EMBL/GenBank/DDBJ databases">
        <title>Bacterial novel species Emticicia sp. 17J42-9 isolated from soil.</title>
        <authorList>
            <person name="Jung H.-Y."/>
        </authorList>
    </citation>
    <scope>NUCLEOTIDE SEQUENCE [LARGE SCALE GENOMIC DNA]</scope>
    <source>
        <strain evidence="1 2">17J42-9</strain>
    </source>
</reference>
<dbReference type="AlphaFoldDB" id="A0A4Q5LWB7"/>
<keyword evidence="2" id="KW-1185">Reference proteome</keyword>
<sequence>MKHILLIILGSLLFGACKEAVPPTNADGFLLERERAEFRGIYLDKEVVIIENDSTIKNLSGKVLSGGNPNEFYTEFPVGIILSWNNGRQFLGIQLYPVRFYARDGNKDSSFNQLKKLCTLGKKPKRNEQWSIFRENPNGINLNYLYGNGDIEIIDVREVPTEKITIASGYHPKTLWVTYKIKVNFENSDSIDGTLKVRYSIYW</sequence>
<evidence type="ECO:0000313" key="2">
    <source>
        <dbReference type="Proteomes" id="UP000293162"/>
    </source>
</evidence>
<proteinExistence type="predicted"/>
<evidence type="ECO:0008006" key="3">
    <source>
        <dbReference type="Google" id="ProtNLM"/>
    </source>
</evidence>
<accession>A0A4Q5LWB7</accession>
<evidence type="ECO:0000313" key="1">
    <source>
        <dbReference type="EMBL" id="RYU93885.1"/>
    </source>
</evidence>
<organism evidence="1 2">
    <name type="scientific">Emticicia agri</name>
    <dbReference type="NCBI Taxonomy" id="2492393"/>
    <lineage>
        <taxon>Bacteria</taxon>
        <taxon>Pseudomonadati</taxon>
        <taxon>Bacteroidota</taxon>
        <taxon>Cytophagia</taxon>
        <taxon>Cytophagales</taxon>
        <taxon>Leadbetterellaceae</taxon>
        <taxon>Emticicia</taxon>
    </lineage>
</organism>
<dbReference type="RefSeq" id="WP_130022986.1">
    <property type="nucleotide sequence ID" value="NZ_SEWF01000035.1"/>
</dbReference>
<comment type="caution">
    <text evidence="1">The sequence shown here is derived from an EMBL/GenBank/DDBJ whole genome shotgun (WGS) entry which is preliminary data.</text>
</comment>
<dbReference type="PROSITE" id="PS51257">
    <property type="entry name" value="PROKAR_LIPOPROTEIN"/>
    <property type="match status" value="1"/>
</dbReference>
<dbReference type="EMBL" id="SEWF01000035">
    <property type="protein sequence ID" value="RYU93885.1"/>
    <property type="molecule type" value="Genomic_DNA"/>
</dbReference>
<protein>
    <recommendedName>
        <fullName evidence="3">Lipoprotein</fullName>
    </recommendedName>
</protein>